<evidence type="ECO:0000256" key="5">
    <source>
        <dbReference type="ARBA" id="ARBA00021471"/>
    </source>
</evidence>
<dbReference type="InterPro" id="IPR033335">
    <property type="entry name" value="JUPITER"/>
</dbReference>
<dbReference type="AlphaFoldDB" id="A0A813X9Y6"/>
<feature type="region of interest" description="Disordered" evidence="9">
    <location>
        <begin position="51"/>
        <end position="113"/>
    </location>
</feature>
<protein>
    <recommendedName>
        <fullName evidence="5">Microtubule-associated protein Jupiter</fullName>
    </recommendedName>
</protein>
<evidence type="ECO:0000256" key="2">
    <source>
        <dbReference type="ARBA" id="ARBA00004123"/>
    </source>
</evidence>
<feature type="compositionally biased region" description="Polar residues" evidence="9">
    <location>
        <begin position="24"/>
        <end position="35"/>
    </location>
</feature>
<feature type="region of interest" description="Disordered" evidence="9">
    <location>
        <begin position="167"/>
        <end position="188"/>
    </location>
</feature>
<keyword evidence="6" id="KW-0963">Cytoplasm</keyword>
<dbReference type="EMBL" id="CAJOBC010001067">
    <property type="protein sequence ID" value="CAF3652724.1"/>
    <property type="molecule type" value="Genomic_DNA"/>
</dbReference>
<comment type="caution">
    <text evidence="11">The sequence shown here is derived from an EMBL/GenBank/DDBJ whole genome shotgun (WGS) entry which is preliminary data.</text>
</comment>
<name>A0A813X9Y6_9BILA</name>
<evidence type="ECO:0000256" key="4">
    <source>
        <dbReference type="ARBA" id="ARBA00005344"/>
    </source>
</evidence>
<evidence type="ECO:0000313" key="13">
    <source>
        <dbReference type="EMBL" id="CAF3652724.1"/>
    </source>
</evidence>
<proteinExistence type="inferred from homology"/>
<keyword evidence="14" id="KW-1185">Reference proteome</keyword>
<evidence type="ECO:0000313" key="11">
    <source>
        <dbReference type="EMBL" id="CAF0865215.1"/>
    </source>
</evidence>
<dbReference type="EMBL" id="CAJNOQ010001067">
    <property type="protein sequence ID" value="CAF0865215.1"/>
    <property type="molecule type" value="Genomic_DNA"/>
</dbReference>
<feature type="compositionally biased region" description="Polar residues" evidence="9">
    <location>
        <begin position="248"/>
        <end position="276"/>
    </location>
</feature>
<evidence type="ECO:0000313" key="10">
    <source>
        <dbReference type="EMBL" id="CAF0799169.1"/>
    </source>
</evidence>
<evidence type="ECO:0000256" key="1">
    <source>
        <dbReference type="ARBA" id="ARBA00003805"/>
    </source>
</evidence>
<evidence type="ECO:0000313" key="12">
    <source>
        <dbReference type="EMBL" id="CAF3582401.1"/>
    </source>
</evidence>
<feature type="compositionally biased region" description="Basic and acidic residues" evidence="9">
    <location>
        <begin position="59"/>
        <end position="79"/>
    </location>
</feature>
<dbReference type="GO" id="GO:0005634">
    <property type="term" value="C:nucleus"/>
    <property type="evidence" value="ECO:0007669"/>
    <property type="project" value="UniProtKB-SubCell"/>
</dbReference>
<dbReference type="PANTHER" id="PTHR34930">
    <property type="entry name" value="GEO05313P1"/>
    <property type="match status" value="1"/>
</dbReference>
<evidence type="ECO:0000256" key="7">
    <source>
        <dbReference type="ARBA" id="ARBA00022553"/>
    </source>
</evidence>
<dbReference type="Proteomes" id="UP000681722">
    <property type="component" value="Unassembled WGS sequence"/>
</dbReference>
<comment type="subcellular location">
    <subcellularLocation>
        <location evidence="3">Cytoplasm</location>
    </subcellularLocation>
    <subcellularLocation>
        <location evidence="2">Nucleus</location>
    </subcellularLocation>
</comment>
<dbReference type="Proteomes" id="UP000682733">
    <property type="component" value="Unassembled WGS sequence"/>
</dbReference>
<evidence type="ECO:0000256" key="9">
    <source>
        <dbReference type="SAM" id="MobiDB-lite"/>
    </source>
</evidence>
<comment type="similarity">
    <text evidence="4">Belongs to the MAP Jupiter family.</text>
</comment>
<sequence length="318" mass="35093">MSGVSKDHTSVRVVAPPGGKSFNIFGTSEQEQAQTNKKNHMVSDIFGLVNNGETQKSSRGRDNSGIHIFGGKDETDHVVTKSSTVYSDKNKSNIFDGPQQQQQTQTTKPDRQRSNIFNSQNEINEINHQNNNREADLHKQNQMRSNIFGTNDSNGNNDHVQKTAGVYSEKNKSNIFGNNNENDQKKTGRQGIRVGYNCITGEYYNTNKNLDVANEKKQQVSTTNDVHDQNGADNHDAKENSKDDNKIENGTTLTTAVEQDLSVNGSDHTPNENSEMTTNGAAAQATTNGADIQHQQQTIHTVSRVLQPPGGKSHGRLW</sequence>
<keyword evidence="8" id="KW-0539">Nucleus</keyword>
<feature type="region of interest" description="Disordered" evidence="9">
    <location>
        <begin position="215"/>
        <end position="278"/>
    </location>
</feature>
<feature type="region of interest" description="Disordered" evidence="9">
    <location>
        <begin position="1"/>
        <end position="35"/>
    </location>
</feature>
<gene>
    <name evidence="11" type="ORF">GPM918_LOCUS6801</name>
    <name evidence="10" type="ORF">OVA965_LOCUS4551</name>
    <name evidence="13" type="ORF">SRO942_LOCUS6801</name>
    <name evidence="12" type="ORF">TMI583_LOCUS4549</name>
</gene>
<dbReference type="GO" id="GO:0005737">
    <property type="term" value="C:cytoplasm"/>
    <property type="evidence" value="ECO:0007669"/>
    <property type="project" value="UniProtKB-SubCell"/>
</dbReference>
<dbReference type="Proteomes" id="UP000663829">
    <property type="component" value="Unassembled WGS sequence"/>
</dbReference>
<evidence type="ECO:0000313" key="14">
    <source>
        <dbReference type="Proteomes" id="UP000663829"/>
    </source>
</evidence>
<comment type="function">
    <text evidence="1">Binds to all microtubule populations.</text>
</comment>
<dbReference type="EMBL" id="CAJOBA010001207">
    <property type="protein sequence ID" value="CAF3582401.1"/>
    <property type="molecule type" value="Genomic_DNA"/>
</dbReference>
<dbReference type="EMBL" id="CAJNOK010001207">
    <property type="protein sequence ID" value="CAF0799169.1"/>
    <property type="molecule type" value="Genomic_DNA"/>
</dbReference>
<reference evidence="11" key="1">
    <citation type="submission" date="2021-02" db="EMBL/GenBank/DDBJ databases">
        <authorList>
            <person name="Nowell W R."/>
        </authorList>
    </citation>
    <scope>NUCLEOTIDE SEQUENCE</scope>
</reference>
<dbReference type="OrthoDB" id="6367565at2759"/>
<accession>A0A813X9Y6</accession>
<keyword evidence="7" id="KW-0597">Phosphoprotein</keyword>
<evidence type="ECO:0000256" key="8">
    <source>
        <dbReference type="ARBA" id="ARBA00023242"/>
    </source>
</evidence>
<evidence type="ECO:0000256" key="6">
    <source>
        <dbReference type="ARBA" id="ARBA00022490"/>
    </source>
</evidence>
<evidence type="ECO:0000256" key="3">
    <source>
        <dbReference type="ARBA" id="ARBA00004496"/>
    </source>
</evidence>
<organism evidence="11 14">
    <name type="scientific">Didymodactylos carnosus</name>
    <dbReference type="NCBI Taxonomy" id="1234261"/>
    <lineage>
        <taxon>Eukaryota</taxon>
        <taxon>Metazoa</taxon>
        <taxon>Spiralia</taxon>
        <taxon>Gnathifera</taxon>
        <taxon>Rotifera</taxon>
        <taxon>Eurotatoria</taxon>
        <taxon>Bdelloidea</taxon>
        <taxon>Philodinida</taxon>
        <taxon>Philodinidae</taxon>
        <taxon>Didymodactylos</taxon>
    </lineage>
</organism>
<feature type="compositionally biased region" description="Basic and acidic residues" evidence="9">
    <location>
        <begin position="225"/>
        <end position="247"/>
    </location>
</feature>
<dbReference type="PANTHER" id="PTHR34930:SF2">
    <property type="entry name" value="MICROTUBULE-ASSOCIATED PROTEIN JUPITER"/>
    <property type="match status" value="1"/>
</dbReference>
<feature type="compositionally biased region" description="Basic and acidic residues" evidence="9">
    <location>
        <begin position="1"/>
        <end position="10"/>
    </location>
</feature>
<dbReference type="Proteomes" id="UP000677228">
    <property type="component" value="Unassembled WGS sequence"/>
</dbReference>